<name>A0A512JG69_9HYPH</name>
<organism evidence="1 2">
    <name type="scientific">Methylobacterium gnaphalii</name>
    <dbReference type="NCBI Taxonomy" id="1010610"/>
    <lineage>
        <taxon>Bacteria</taxon>
        <taxon>Pseudomonadati</taxon>
        <taxon>Pseudomonadota</taxon>
        <taxon>Alphaproteobacteria</taxon>
        <taxon>Hyphomicrobiales</taxon>
        <taxon>Methylobacteriaceae</taxon>
        <taxon>Methylobacterium</taxon>
    </lineage>
</organism>
<evidence type="ECO:0000313" key="1">
    <source>
        <dbReference type="EMBL" id="GEP08957.1"/>
    </source>
</evidence>
<protein>
    <submittedName>
        <fullName evidence="1">Uncharacterized protein</fullName>
    </submittedName>
</protein>
<reference evidence="1 2" key="1">
    <citation type="submission" date="2019-07" db="EMBL/GenBank/DDBJ databases">
        <title>Whole genome shotgun sequence of Methylobacterium gnaphalii NBRC 107716.</title>
        <authorList>
            <person name="Hosoyama A."/>
            <person name="Uohara A."/>
            <person name="Ohji S."/>
            <person name="Ichikawa N."/>
        </authorList>
    </citation>
    <scope>NUCLEOTIDE SEQUENCE [LARGE SCALE GENOMIC DNA]</scope>
    <source>
        <strain evidence="1 2">NBRC 107716</strain>
    </source>
</reference>
<dbReference type="AlphaFoldDB" id="A0A512JG69"/>
<sequence length="183" mass="19583">MSRRPGKGRREIASVAQRLVVILASTWLALAPLGAEAAPRTRVTRDDGAAKITVYDSLCDEDNSLECLIAEIGCAGPGDFYATTFNLDPKQTAAVFDKAAGKGSVTVGGQSWPLHVTKVALSDYTFNWDVTGVSLEKAREIWVAIWSANEVRLQAGPKKVTLQRSDVAEDDFRAVVSACGAAQ</sequence>
<accession>A0A512JG69</accession>
<dbReference type="Proteomes" id="UP000321750">
    <property type="component" value="Unassembled WGS sequence"/>
</dbReference>
<evidence type="ECO:0000313" key="2">
    <source>
        <dbReference type="Proteomes" id="UP000321750"/>
    </source>
</evidence>
<gene>
    <name evidence="1" type="ORF">MGN01_08020</name>
</gene>
<keyword evidence="2" id="KW-1185">Reference proteome</keyword>
<dbReference type="EMBL" id="BJZV01000003">
    <property type="protein sequence ID" value="GEP08957.1"/>
    <property type="molecule type" value="Genomic_DNA"/>
</dbReference>
<proteinExistence type="predicted"/>
<comment type="caution">
    <text evidence="1">The sequence shown here is derived from an EMBL/GenBank/DDBJ whole genome shotgun (WGS) entry which is preliminary data.</text>
</comment>